<proteinExistence type="predicted"/>
<accession>A0AAI8YHJ1</accession>
<evidence type="ECO:0000313" key="7">
    <source>
        <dbReference type="Proteomes" id="UP001295740"/>
    </source>
</evidence>
<feature type="compositionally biased region" description="Low complexity" evidence="5">
    <location>
        <begin position="206"/>
        <end position="216"/>
    </location>
</feature>
<evidence type="ECO:0000256" key="4">
    <source>
        <dbReference type="ARBA" id="ARBA00046271"/>
    </source>
</evidence>
<reference evidence="6" key="1">
    <citation type="submission" date="2023-10" db="EMBL/GenBank/DDBJ databases">
        <authorList>
            <person name="Hackl T."/>
        </authorList>
    </citation>
    <scope>NUCLEOTIDE SEQUENCE</scope>
</reference>
<evidence type="ECO:0000256" key="1">
    <source>
        <dbReference type="ARBA" id="ARBA00022593"/>
    </source>
</evidence>
<dbReference type="GO" id="GO:0005778">
    <property type="term" value="C:peroxisomal membrane"/>
    <property type="evidence" value="ECO:0007669"/>
    <property type="project" value="UniProtKB-SubCell"/>
</dbReference>
<feature type="compositionally biased region" description="Basic and acidic residues" evidence="5">
    <location>
        <begin position="219"/>
        <end position="229"/>
    </location>
</feature>
<dbReference type="EMBL" id="CAUWAG010000007">
    <property type="protein sequence ID" value="CAJ2504994.1"/>
    <property type="molecule type" value="Genomic_DNA"/>
</dbReference>
<keyword evidence="2" id="KW-0472">Membrane</keyword>
<keyword evidence="1" id="KW-0962">Peroxisome biogenesis</keyword>
<evidence type="ECO:0000313" key="6">
    <source>
        <dbReference type="EMBL" id="CAJ2504994.1"/>
    </source>
</evidence>
<dbReference type="PANTHER" id="PTHR12652">
    <property type="entry name" value="PEROXISOMAL BIOGENESIS FACTOR 11"/>
    <property type="match status" value="1"/>
</dbReference>
<gene>
    <name evidence="6" type="ORF">KHLLAP_LOCUS5462</name>
</gene>
<keyword evidence="7" id="KW-1185">Reference proteome</keyword>
<sequence>MSHTLEQFIRFMTDSVGLERTFRLFQAITQILSSFALPFEVLIYLLSFTTQGPPSLAATHTILLALRQRLALARRFFRLFRCLESFHAAHKLYVSLSPPPPPGTKAVPPQPRWVQTEAWLDVFGRTFNAMYLLLEASTMIEALGVEGFAVWTPEWHRYLTIEAQRFWLFALVCGVFSGLLKMLKVLAYTPVPPTGQGYSSDKQQEATGTTGTATATEKPVFKDDDGNENERWELRREQERLRGIVRDRKQGRVAWRREIRSKIRGLGLGVVANALDITLPGSVVGWVKADAGTVGLAMFVTTILTGKEVWDRCGREVAGGK</sequence>
<evidence type="ECO:0000256" key="2">
    <source>
        <dbReference type="ARBA" id="ARBA00023136"/>
    </source>
</evidence>
<dbReference type="AlphaFoldDB" id="A0AAI8YHJ1"/>
<dbReference type="GO" id="GO:0016559">
    <property type="term" value="P:peroxisome fission"/>
    <property type="evidence" value="ECO:0007669"/>
    <property type="project" value="InterPro"/>
</dbReference>
<dbReference type="PANTHER" id="PTHR12652:SF23">
    <property type="entry name" value="MICROBODY (PEROXISOME) PROLIFERATION PROTEIN PEROXIN 11B (EUROFUNG)"/>
    <property type="match status" value="1"/>
</dbReference>
<dbReference type="Pfam" id="PF05648">
    <property type="entry name" value="PEX11"/>
    <property type="match status" value="2"/>
</dbReference>
<feature type="region of interest" description="Disordered" evidence="5">
    <location>
        <begin position="194"/>
        <end position="229"/>
    </location>
</feature>
<evidence type="ECO:0000256" key="3">
    <source>
        <dbReference type="ARBA" id="ARBA00023140"/>
    </source>
</evidence>
<organism evidence="6 7">
    <name type="scientific">Anthostomella pinea</name>
    <dbReference type="NCBI Taxonomy" id="933095"/>
    <lineage>
        <taxon>Eukaryota</taxon>
        <taxon>Fungi</taxon>
        <taxon>Dikarya</taxon>
        <taxon>Ascomycota</taxon>
        <taxon>Pezizomycotina</taxon>
        <taxon>Sordariomycetes</taxon>
        <taxon>Xylariomycetidae</taxon>
        <taxon>Xylariales</taxon>
        <taxon>Xylariaceae</taxon>
        <taxon>Anthostomella</taxon>
    </lineage>
</organism>
<protein>
    <submittedName>
        <fullName evidence="6">Uu.00g123880.m01.CDS01</fullName>
    </submittedName>
</protein>
<dbReference type="InterPro" id="IPR008733">
    <property type="entry name" value="PEX11"/>
</dbReference>
<name>A0AAI8YHJ1_9PEZI</name>
<evidence type="ECO:0000256" key="5">
    <source>
        <dbReference type="SAM" id="MobiDB-lite"/>
    </source>
</evidence>
<dbReference type="Proteomes" id="UP001295740">
    <property type="component" value="Unassembled WGS sequence"/>
</dbReference>
<comment type="caution">
    <text evidence="6">The sequence shown here is derived from an EMBL/GenBank/DDBJ whole genome shotgun (WGS) entry which is preliminary data.</text>
</comment>
<keyword evidence="3" id="KW-0576">Peroxisome</keyword>
<comment type="subcellular location">
    <subcellularLocation>
        <location evidence="4">Peroxisome membrane</location>
    </subcellularLocation>
</comment>